<dbReference type="PROSITE" id="PS50206">
    <property type="entry name" value="RHODANESE_3"/>
    <property type="match status" value="1"/>
</dbReference>
<gene>
    <name evidence="2" type="ORF">SAMN05421541_1277</name>
</gene>
<dbReference type="RefSeq" id="WP_093621817.1">
    <property type="nucleotide sequence ID" value="NZ_BOMT01000108.1"/>
</dbReference>
<protein>
    <recommendedName>
        <fullName evidence="1">Rhodanese domain-containing protein</fullName>
    </recommendedName>
</protein>
<proteinExistence type="predicted"/>
<keyword evidence="3" id="KW-1185">Reference proteome</keyword>
<feature type="domain" description="Rhodanese" evidence="1">
    <location>
        <begin position="15"/>
        <end position="48"/>
    </location>
</feature>
<organism evidence="2 3">
    <name type="scientific">Actinoplanes philippinensis</name>
    <dbReference type="NCBI Taxonomy" id="35752"/>
    <lineage>
        <taxon>Bacteria</taxon>
        <taxon>Bacillati</taxon>
        <taxon>Actinomycetota</taxon>
        <taxon>Actinomycetes</taxon>
        <taxon>Micromonosporales</taxon>
        <taxon>Micromonosporaceae</taxon>
        <taxon>Actinoplanes</taxon>
    </lineage>
</organism>
<accession>A0A1I2M6B6</accession>
<name>A0A1I2M6B6_9ACTN</name>
<reference evidence="2 3" key="1">
    <citation type="submission" date="2016-10" db="EMBL/GenBank/DDBJ databases">
        <authorList>
            <person name="de Groot N.N."/>
        </authorList>
    </citation>
    <scope>NUCLEOTIDE SEQUENCE [LARGE SCALE GENOMIC DNA]</scope>
    <source>
        <strain evidence="2 3">DSM 43019</strain>
    </source>
</reference>
<dbReference type="InterPro" id="IPR001763">
    <property type="entry name" value="Rhodanese-like_dom"/>
</dbReference>
<evidence type="ECO:0000313" key="3">
    <source>
        <dbReference type="Proteomes" id="UP000199645"/>
    </source>
</evidence>
<evidence type="ECO:0000313" key="2">
    <source>
        <dbReference type="EMBL" id="SFF87055.1"/>
    </source>
</evidence>
<dbReference type="OrthoDB" id="3688712at2"/>
<dbReference type="Proteomes" id="UP000199645">
    <property type="component" value="Unassembled WGS sequence"/>
</dbReference>
<dbReference type="EMBL" id="FONV01000027">
    <property type="protein sequence ID" value="SFF87055.1"/>
    <property type="molecule type" value="Genomic_DNA"/>
</dbReference>
<evidence type="ECO:0000259" key="1">
    <source>
        <dbReference type="PROSITE" id="PS50206"/>
    </source>
</evidence>
<sequence>MNEPGDLGGGTPAPEAAGAWLADVAHDRVAALRGFLQSWYADVPPVQPEKTEAPMPLPAALAAFYELAARRPVIYGVHNTVYPPHELEYDEDEGGVVFAAENQGVWVKAFDPEEQDPLVYDDGEPDEERLGGVLLQFALVEAVMSAPYAGHALISEEQRDRFVAGLTRVPLAPATFPEQDTVIHVGPDLVAISCPEDDGYQLSVASRRRAALAVLRDPGFAWESFTG</sequence>
<dbReference type="AlphaFoldDB" id="A0A1I2M6B6"/>
<dbReference type="STRING" id="35752.SAMN05421541_1277"/>